<name>A0A7W9E039_9SPHI</name>
<protein>
    <submittedName>
        <fullName evidence="2">Putative membrane protein</fullName>
    </submittedName>
</protein>
<dbReference type="AlphaFoldDB" id="A0A7W9E039"/>
<dbReference type="Pfam" id="PF13628">
    <property type="entry name" value="DUF4142"/>
    <property type="match status" value="1"/>
</dbReference>
<dbReference type="Proteomes" id="UP000537204">
    <property type="component" value="Unassembled WGS sequence"/>
</dbReference>
<dbReference type="PANTHER" id="PTHR38593">
    <property type="entry name" value="BLR2558 PROTEIN"/>
    <property type="match status" value="1"/>
</dbReference>
<evidence type="ECO:0000313" key="2">
    <source>
        <dbReference type="EMBL" id="MBB5636894.1"/>
    </source>
</evidence>
<evidence type="ECO:0000259" key="1">
    <source>
        <dbReference type="Pfam" id="PF13628"/>
    </source>
</evidence>
<dbReference type="PROSITE" id="PS51257">
    <property type="entry name" value="PROKAR_LIPOPROTEIN"/>
    <property type="match status" value="1"/>
</dbReference>
<gene>
    <name evidence="2" type="ORF">HDE68_002807</name>
</gene>
<sequence length="194" mass="21511">MKQIIYFLATTITILSFQSCSGDKDAKDAADSVNQVKERTPNVMATGTLEVNLSDAEFATKVAVEGMSEVELGKIALHSTNNVKLKDFARMMVKDYNKSNQELASIALKKNISLPLILDHENQKKSHELNEIADGDFDRVYIKTMVDKHKSLLKVMQKEAKDGKDAALRTFAAKTAAIVQSHLDIISKIQESPK</sequence>
<evidence type="ECO:0000313" key="3">
    <source>
        <dbReference type="Proteomes" id="UP000537204"/>
    </source>
</evidence>
<dbReference type="Gene3D" id="1.20.1260.10">
    <property type="match status" value="1"/>
</dbReference>
<dbReference type="EMBL" id="JACHCE010000004">
    <property type="protein sequence ID" value="MBB5636894.1"/>
    <property type="molecule type" value="Genomic_DNA"/>
</dbReference>
<dbReference type="InterPro" id="IPR025419">
    <property type="entry name" value="DUF4142"/>
</dbReference>
<dbReference type="InterPro" id="IPR012347">
    <property type="entry name" value="Ferritin-like"/>
</dbReference>
<reference evidence="2 3" key="1">
    <citation type="submission" date="2020-08" db="EMBL/GenBank/DDBJ databases">
        <title>Genomic Encyclopedia of Type Strains, Phase IV (KMG-V): Genome sequencing to study the core and pangenomes of soil and plant-associated prokaryotes.</title>
        <authorList>
            <person name="Whitman W."/>
        </authorList>
    </citation>
    <scope>NUCLEOTIDE SEQUENCE [LARGE SCALE GENOMIC DNA]</scope>
    <source>
        <strain evidence="2 3">S3M1</strain>
    </source>
</reference>
<organism evidence="2 3">
    <name type="scientific">Pedobacter cryoconitis</name>
    <dbReference type="NCBI Taxonomy" id="188932"/>
    <lineage>
        <taxon>Bacteria</taxon>
        <taxon>Pseudomonadati</taxon>
        <taxon>Bacteroidota</taxon>
        <taxon>Sphingobacteriia</taxon>
        <taxon>Sphingobacteriales</taxon>
        <taxon>Sphingobacteriaceae</taxon>
        <taxon>Pedobacter</taxon>
    </lineage>
</organism>
<accession>A0A7W9E039</accession>
<feature type="domain" description="DUF4142" evidence="1">
    <location>
        <begin position="54"/>
        <end position="186"/>
    </location>
</feature>
<dbReference type="PANTHER" id="PTHR38593:SF1">
    <property type="entry name" value="BLR2558 PROTEIN"/>
    <property type="match status" value="1"/>
</dbReference>
<proteinExistence type="predicted"/>
<dbReference type="RefSeq" id="WP_183882797.1">
    <property type="nucleotide sequence ID" value="NZ_JACHCE010000004.1"/>
</dbReference>
<comment type="caution">
    <text evidence="2">The sequence shown here is derived from an EMBL/GenBank/DDBJ whole genome shotgun (WGS) entry which is preliminary data.</text>
</comment>